<accession>A0A7I8KUZ5</accession>
<feature type="region of interest" description="Disordered" evidence="1">
    <location>
        <begin position="1"/>
        <end position="23"/>
    </location>
</feature>
<dbReference type="AlphaFoldDB" id="A0A7I8KUZ5"/>
<evidence type="ECO:0000313" key="2">
    <source>
        <dbReference type="EMBL" id="CAA7401126.1"/>
    </source>
</evidence>
<evidence type="ECO:0000256" key="1">
    <source>
        <dbReference type="SAM" id="MobiDB-lite"/>
    </source>
</evidence>
<dbReference type="EMBL" id="LR746271">
    <property type="protein sequence ID" value="CAA7401126.1"/>
    <property type="molecule type" value="Genomic_DNA"/>
</dbReference>
<evidence type="ECO:0000313" key="3">
    <source>
        <dbReference type="Proteomes" id="UP000663760"/>
    </source>
</evidence>
<dbReference type="Proteomes" id="UP000663760">
    <property type="component" value="Chromosome 8"/>
</dbReference>
<keyword evidence="3" id="KW-1185">Reference proteome</keyword>
<organism evidence="2 3">
    <name type="scientific">Spirodela intermedia</name>
    <name type="common">Intermediate duckweed</name>
    <dbReference type="NCBI Taxonomy" id="51605"/>
    <lineage>
        <taxon>Eukaryota</taxon>
        <taxon>Viridiplantae</taxon>
        <taxon>Streptophyta</taxon>
        <taxon>Embryophyta</taxon>
        <taxon>Tracheophyta</taxon>
        <taxon>Spermatophyta</taxon>
        <taxon>Magnoliopsida</taxon>
        <taxon>Liliopsida</taxon>
        <taxon>Araceae</taxon>
        <taxon>Lemnoideae</taxon>
        <taxon>Spirodela</taxon>
    </lineage>
</organism>
<sequence length="132" mass="14527">MKWVAESSPAAVTRQSGKTATLRLSGGCHPTERSWMEVGRCQGASSSGLRSKRRLFIASVPFSRVYDHSLPHSRLVTREWRTHASIGSSHSSPCSRLLPDYASDPLAGLAGRRVPPFCNIFILISFPLFISK</sequence>
<gene>
    <name evidence="2" type="ORF">SI8410_08011804</name>
</gene>
<proteinExistence type="predicted"/>
<reference evidence="2" key="1">
    <citation type="submission" date="2020-02" db="EMBL/GenBank/DDBJ databases">
        <authorList>
            <person name="Scholz U."/>
            <person name="Mascher M."/>
            <person name="Fiebig A."/>
        </authorList>
    </citation>
    <scope>NUCLEOTIDE SEQUENCE</scope>
</reference>
<protein>
    <submittedName>
        <fullName evidence="2">Uncharacterized protein</fullName>
    </submittedName>
</protein>
<name>A0A7I8KUZ5_SPIIN</name>